<dbReference type="RefSeq" id="WP_260617540.1">
    <property type="nucleotide sequence ID" value="NZ_CP108085.1"/>
</dbReference>
<dbReference type="EMBL" id="CP108085">
    <property type="protein sequence ID" value="WUP72409.1"/>
    <property type="molecule type" value="Genomic_DNA"/>
</dbReference>
<accession>A0ABZ1SJD2</accession>
<name>A0ABZ1SJD2_9ACTN</name>
<protein>
    <recommendedName>
        <fullName evidence="3">Transcriptional regulator</fullName>
    </recommendedName>
</protein>
<reference evidence="1" key="1">
    <citation type="submission" date="2022-10" db="EMBL/GenBank/DDBJ databases">
        <title>The complete genomes of actinobacterial strains from the NBC collection.</title>
        <authorList>
            <person name="Joergensen T.S."/>
            <person name="Alvarez Arevalo M."/>
            <person name="Sterndorff E.B."/>
            <person name="Faurdal D."/>
            <person name="Vuksanovic O."/>
            <person name="Mourched A.-S."/>
            <person name="Charusanti P."/>
            <person name="Shaw S."/>
            <person name="Blin K."/>
            <person name="Weber T."/>
        </authorList>
    </citation>
    <scope>NUCLEOTIDE SEQUENCE</scope>
    <source>
        <strain evidence="1">NBC_00254</strain>
    </source>
</reference>
<evidence type="ECO:0008006" key="3">
    <source>
        <dbReference type="Google" id="ProtNLM"/>
    </source>
</evidence>
<organism evidence="1 2">
    <name type="scientific">Microbispora hainanensis</name>
    <dbReference type="NCBI Taxonomy" id="568844"/>
    <lineage>
        <taxon>Bacteria</taxon>
        <taxon>Bacillati</taxon>
        <taxon>Actinomycetota</taxon>
        <taxon>Actinomycetes</taxon>
        <taxon>Streptosporangiales</taxon>
        <taxon>Streptosporangiaceae</taxon>
        <taxon>Microbispora</taxon>
    </lineage>
</organism>
<keyword evidence="2" id="KW-1185">Reference proteome</keyword>
<sequence length="44" mass="4887">MTTATLPVGELSRRRRFLVLALLSTGRRAQGTAVRTAALFEELR</sequence>
<evidence type="ECO:0000313" key="2">
    <source>
        <dbReference type="Proteomes" id="UP001432011"/>
    </source>
</evidence>
<gene>
    <name evidence="1" type="ORF">OG913_23590</name>
</gene>
<proteinExistence type="predicted"/>
<evidence type="ECO:0000313" key="1">
    <source>
        <dbReference type="EMBL" id="WUP72409.1"/>
    </source>
</evidence>
<dbReference type="Proteomes" id="UP001432011">
    <property type="component" value="Chromosome"/>
</dbReference>